<dbReference type="Proteomes" id="UP000886611">
    <property type="component" value="Unassembled WGS sequence"/>
</dbReference>
<evidence type="ECO:0000313" key="2">
    <source>
        <dbReference type="EMBL" id="KAG2466479.1"/>
    </source>
</evidence>
<keyword evidence="3" id="KW-1185">Reference proteome</keyword>
<dbReference type="InterPro" id="IPR040843">
    <property type="entry name" value="RAMA"/>
</dbReference>
<dbReference type="AlphaFoldDB" id="A0A8X7XFN7"/>
<dbReference type="PANTHER" id="PTHR24176:SF14">
    <property type="entry name" value="ANKYRIN REPEAT DOMAIN-CONTAINING PROTEIN 31"/>
    <property type="match status" value="1"/>
</dbReference>
<accession>A0A8X7XFN7</accession>
<gene>
    <name evidence="2" type="primary">Ankrd31</name>
    <name evidence="2" type="ORF">GTO96_0020377</name>
</gene>
<dbReference type="Pfam" id="PF18755">
    <property type="entry name" value="RAMA"/>
    <property type="match status" value="1"/>
</dbReference>
<reference evidence="2 3" key="1">
    <citation type="journal article" date="2021" name="Cell">
        <title>Tracing the genetic footprints of vertebrate landing in non-teleost ray-finned fishes.</title>
        <authorList>
            <person name="Bi X."/>
            <person name="Wang K."/>
            <person name="Yang L."/>
            <person name="Pan H."/>
            <person name="Jiang H."/>
            <person name="Wei Q."/>
            <person name="Fang M."/>
            <person name="Yu H."/>
            <person name="Zhu C."/>
            <person name="Cai Y."/>
            <person name="He Y."/>
            <person name="Gan X."/>
            <person name="Zeng H."/>
            <person name="Yu D."/>
            <person name="Zhu Y."/>
            <person name="Jiang H."/>
            <person name="Qiu Q."/>
            <person name="Yang H."/>
            <person name="Zhang Y.E."/>
            <person name="Wang W."/>
            <person name="Zhu M."/>
            <person name="He S."/>
            <person name="Zhang G."/>
        </authorList>
    </citation>
    <scope>NUCLEOTIDE SEQUENCE [LARGE SCALE GENOMIC DNA]</scope>
    <source>
        <strain evidence="2">Bchr_013</strain>
    </source>
</reference>
<feature type="non-terminal residue" evidence="2">
    <location>
        <position position="1"/>
    </location>
</feature>
<feature type="non-terminal residue" evidence="2">
    <location>
        <position position="530"/>
    </location>
</feature>
<evidence type="ECO:0000259" key="1">
    <source>
        <dbReference type="Pfam" id="PF18755"/>
    </source>
</evidence>
<dbReference type="PANTHER" id="PTHR24176">
    <property type="entry name" value="ANKYRIN REPEAT DOMAIN-CONTAINING PROTEIN 31-RELATED"/>
    <property type="match status" value="1"/>
</dbReference>
<feature type="domain" description="RAMA" evidence="1">
    <location>
        <begin position="376"/>
        <end position="452"/>
    </location>
</feature>
<dbReference type="EMBL" id="JAATIS010001241">
    <property type="protein sequence ID" value="KAG2466479.1"/>
    <property type="molecule type" value="Genomic_DNA"/>
</dbReference>
<protein>
    <submittedName>
        <fullName evidence="2">ANR31 protein</fullName>
    </submittedName>
</protein>
<evidence type="ECO:0000313" key="3">
    <source>
        <dbReference type="Proteomes" id="UP000886611"/>
    </source>
</evidence>
<comment type="caution">
    <text evidence="2">The sequence shown here is derived from an EMBL/GenBank/DDBJ whole genome shotgun (WGS) entry which is preliminary data.</text>
</comment>
<name>A0A8X7XFN7_POLSE</name>
<proteinExistence type="predicted"/>
<organism evidence="2 3">
    <name type="scientific">Polypterus senegalus</name>
    <name type="common">Senegal bichir</name>
    <dbReference type="NCBI Taxonomy" id="55291"/>
    <lineage>
        <taxon>Eukaryota</taxon>
        <taxon>Metazoa</taxon>
        <taxon>Chordata</taxon>
        <taxon>Craniata</taxon>
        <taxon>Vertebrata</taxon>
        <taxon>Euteleostomi</taxon>
        <taxon>Actinopterygii</taxon>
        <taxon>Polypteriformes</taxon>
        <taxon>Polypteridae</taxon>
        <taxon>Polypterus</taxon>
    </lineage>
</organism>
<dbReference type="InterPro" id="IPR042334">
    <property type="entry name" value="ANKRD31"/>
</dbReference>
<sequence length="530" mass="60279">MNLMKVKIKKPQDAETFKEVFFKVQAILLEFENNQLKKKSQLSEKYWISPNSSQQGILKIRMTSSDPEQEKFEMVLKKQDELRQKLKVLHNCFLNHQKNQTKNVLFANSSENESTDNFNISQRYDNENEISTRAKDMLEKIQADVELSLIDTHKNIQQGEDDVDSNCHTVINSFEDVPFLNKCNDVPVHSHSNNEILNTCAKGVVNMMVPCQVNTLSDSMSTIVEPMTSSNTFVKTLISGSNDFQAGFQDKDIQTSIECSNPAPPPLKNYINHMVTAMDRNSAVDLKNEKILNLTEKNMKFNGNTSNVSVTCNSLENSLRVRSVSEIIHKCKGQASNTALLSEDFKQGAVKKSSNKTSDKMYPSDNLLEKKWKKRLIGLIKKHVIKPGKDVLQITLQDTCYKATLMYNGSIRFQSSQVFFSPLQWTQSLLGPNSPVTSTFAWSKVKYKGKELICYLEEEDPSVTTEICLSQAPSEQIISTSKYHNTALQSNPCSFMNLKEILLINDNEFMPCHIMNQLWNLFAECEEVPQ</sequence>